<accession>A0A0C7G8U9</accession>
<dbReference type="EMBL" id="CEKZ01000003">
    <property type="protein sequence ID" value="CEQ03431.1"/>
    <property type="molecule type" value="Genomic_DNA"/>
</dbReference>
<gene>
    <name evidence="1" type="ORF">R28058_11641</name>
</gene>
<organism evidence="1 2">
    <name type="scientific">Paraclostridium sordellii</name>
    <name type="common">Clostridium sordellii</name>
    <dbReference type="NCBI Taxonomy" id="1505"/>
    <lineage>
        <taxon>Bacteria</taxon>
        <taxon>Bacillati</taxon>
        <taxon>Bacillota</taxon>
        <taxon>Clostridia</taxon>
        <taxon>Peptostreptococcales</taxon>
        <taxon>Peptostreptococcaceae</taxon>
        <taxon>Paraclostridium</taxon>
    </lineage>
</organism>
<dbReference type="OrthoDB" id="1749157at2"/>
<reference evidence="1 2" key="1">
    <citation type="submission" date="2015-01" db="EMBL/GenBank/DDBJ databases">
        <authorList>
            <person name="Aslett A.Martin."/>
            <person name="De Silva Nishadi"/>
        </authorList>
    </citation>
    <scope>NUCLEOTIDE SEQUENCE [LARGE SCALE GENOMIC DNA]</scope>
    <source>
        <strain evidence="1 2">R28058</strain>
    </source>
</reference>
<name>A0A0C7G8U9_PARSO</name>
<dbReference type="Proteomes" id="UP000049127">
    <property type="component" value="Unassembled WGS sequence"/>
</dbReference>
<evidence type="ECO:0000313" key="1">
    <source>
        <dbReference type="EMBL" id="CEQ03431.1"/>
    </source>
</evidence>
<dbReference type="RefSeq" id="WP_055341762.1">
    <property type="nucleotide sequence ID" value="NZ_CDNI01000003.1"/>
</dbReference>
<dbReference type="AlphaFoldDB" id="A0A0C7G8U9"/>
<evidence type="ECO:0000313" key="2">
    <source>
        <dbReference type="Proteomes" id="UP000049127"/>
    </source>
</evidence>
<proteinExistence type="predicted"/>
<protein>
    <submittedName>
        <fullName evidence="1">Uncharacterized protein</fullName>
    </submittedName>
</protein>
<sequence>MINKDTNESWAIRTSTNELLNFIIFTGCMYNLIDEKNFDQSNIPWPTNVSNLDFENLHIDKLKSQWKLWFNNVIEKRCNNTSFDKMSVVVKEIYNISDFLELEYIELRECCKKSYPHFIAWWDMQAGGKTAISFYEIIGGGNLGDYIEQLEYKLNKKAKPFNLYIDIVYTGVPNVLDVNDNYIVVTPNGYLNSNKDWWMKKLIKLI</sequence>